<reference evidence="2 3" key="1">
    <citation type="submission" date="2018-02" db="EMBL/GenBank/DDBJ databases">
        <title>The draft genome of Sphingobacterium gobiense H7.</title>
        <authorList>
            <person name="Li L."/>
            <person name="Liu L."/>
            <person name="Zhang X."/>
            <person name="Wang T."/>
            <person name="Liang L."/>
        </authorList>
    </citation>
    <scope>NUCLEOTIDE SEQUENCE [LARGE SCALE GENOMIC DNA]</scope>
    <source>
        <strain evidence="2 3">ACCC 05757</strain>
    </source>
</reference>
<organism evidence="2 3">
    <name type="scientific">Sphingobacterium gobiense</name>
    <dbReference type="NCBI Taxonomy" id="1382456"/>
    <lineage>
        <taxon>Bacteria</taxon>
        <taxon>Pseudomonadati</taxon>
        <taxon>Bacteroidota</taxon>
        <taxon>Sphingobacteriia</taxon>
        <taxon>Sphingobacteriales</taxon>
        <taxon>Sphingobacteriaceae</taxon>
        <taxon>Sphingobacterium</taxon>
    </lineage>
</organism>
<sequence length="339" mass="38151">MAYTKESIFSKIGELLVEIKDDYTALSDKNISESDEVLLLLEAKAKFLTSHIEVLRKVAVHISPQLEKDPIPAVALEEETDEQSVYNEVQEVPQLEEAQQEEAAETVQDDQRKTIGETESAVDELQVVEQKQKEAPPLVENPADIAADEEEPLAPQIQSTPIEKGEQPEQIVEEEKNAVKEEIKFPDTPEKDSETTVVANEVVEEPKEIVLEENWNTPAVEEEKPVRPLTLNEILEQQRKAGVHNTPASLFSAATGAEKGKIVDLKSSISLNDKLLFIKDLFNGYSLAYSEAIELLNRYTTFAEADAFLQTNYALKNNWADKPQTVEKLYTILRKKFML</sequence>
<gene>
    <name evidence="2" type="ORF">C5749_00200</name>
</gene>
<proteinExistence type="predicted"/>
<dbReference type="EMBL" id="PVBS01000001">
    <property type="protein sequence ID" value="PRD55765.1"/>
    <property type="molecule type" value="Genomic_DNA"/>
</dbReference>
<evidence type="ECO:0000256" key="1">
    <source>
        <dbReference type="SAM" id="MobiDB-lite"/>
    </source>
</evidence>
<keyword evidence="3" id="KW-1185">Reference proteome</keyword>
<accession>A0A2S9JR46</accession>
<feature type="region of interest" description="Disordered" evidence="1">
    <location>
        <begin position="144"/>
        <end position="169"/>
    </location>
</feature>
<evidence type="ECO:0000313" key="3">
    <source>
        <dbReference type="Proteomes" id="UP000238642"/>
    </source>
</evidence>
<dbReference type="RefSeq" id="WP_105721932.1">
    <property type="nucleotide sequence ID" value="NZ_PVBS01000001.1"/>
</dbReference>
<evidence type="ECO:0000313" key="2">
    <source>
        <dbReference type="EMBL" id="PRD55765.1"/>
    </source>
</evidence>
<name>A0A2S9JR46_9SPHI</name>
<dbReference type="AlphaFoldDB" id="A0A2S9JR46"/>
<protein>
    <submittedName>
        <fullName evidence="2">Uncharacterized protein</fullName>
    </submittedName>
</protein>
<dbReference type="Proteomes" id="UP000238642">
    <property type="component" value="Unassembled WGS sequence"/>
</dbReference>
<dbReference type="OrthoDB" id="1100725at2"/>
<comment type="caution">
    <text evidence="2">The sequence shown here is derived from an EMBL/GenBank/DDBJ whole genome shotgun (WGS) entry which is preliminary data.</text>
</comment>